<proteinExistence type="inferred from homology"/>
<feature type="transmembrane region" description="Helical" evidence="4">
    <location>
        <begin position="191"/>
        <end position="210"/>
    </location>
</feature>
<evidence type="ECO:0000256" key="2">
    <source>
        <dbReference type="ARBA" id="ARBA00029447"/>
    </source>
</evidence>
<keyword evidence="4" id="KW-0812">Transmembrane</keyword>
<protein>
    <submittedName>
        <fullName evidence="7">Methyl-accepting chemotaxis protein</fullName>
    </submittedName>
</protein>
<dbReference type="Pfam" id="PF12729">
    <property type="entry name" value="4HB_MCP_1"/>
    <property type="match status" value="1"/>
</dbReference>
<feature type="domain" description="HAMP" evidence="6">
    <location>
        <begin position="212"/>
        <end position="264"/>
    </location>
</feature>
<sequence>MGFLKNIKVRIKLIVSFIIVAILIGIVGAIGILSLKTVDTNSEEMYSNKLQIIYELTDMRQNLTEAKSDLLQLAYVRDNSKKADLEKDIQVNKDESNKYIIDYEKITMTDTEKQIWSTFKNQLEQYRTLRDNVIKFGDAGNFNEAVNQYQKIPAVRDATFQSLDKLINLNLDSAKTFNIDNHSIYMGSHRIMIILIIVGLLIAIGLGLIISKDIIDPLLKIQSLAERLEKFDFSLPITLTRKDEFGRTGNALNASLKNVNNLVKLITENSQDMSASSEELSATSEELTAKVQQIDSSVTNITSGIMETSASSEEITASIEEVDSSINELSGKAMEGSNNANKSKERATDVQNNGKVAIDKTQNLYKDKREKMLKAIEDGKVVKDIGVMANTIASIADQTNLLALNAAIEAARAGEHGKGFAVVAEEVRKLAEQSAQAVTGIQDTIDKVNNAFKNLSENGNDVLKFINENVHQQFEDFGNMGNQYYSDSDFVSSMSQEIASMSEELTATIAQVSEAVQNMSGVSQKSSEHAEIIKTSVDETTKAIGQVALTAQSQSELAQKLNEMVHKFKL</sequence>
<evidence type="ECO:0000313" key="8">
    <source>
        <dbReference type="Proteomes" id="UP001519307"/>
    </source>
</evidence>
<dbReference type="Gene3D" id="1.10.287.950">
    <property type="entry name" value="Methyl-accepting chemotaxis protein"/>
    <property type="match status" value="1"/>
</dbReference>
<dbReference type="PANTHER" id="PTHR32089">
    <property type="entry name" value="METHYL-ACCEPTING CHEMOTAXIS PROTEIN MCPB"/>
    <property type="match status" value="1"/>
</dbReference>
<evidence type="ECO:0000259" key="5">
    <source>
        <dbReference type="PROSITE" id="PS50111"/>
    </source>
</evidence>
<dbReference type="Pfam" id="PF00015">
    <property type="entry name" value="MCPsignal"/>
    <property type="match status" value="1"/>
</dbReference>
<dbReference type="PRINTS" id="PR00260">
    <property type="entry name" value="CHEMTRNSDUCR"/>
</dbReference>
<feature type="domain" description="Methyl-accepting transducer" evidence="5">
    <location>
        <begin position="276"/>
        <end position="534"/>
    </location>
</feature>
<dbReference type="SMART" id="SM00283">
    <property type="entry name" value="MA"/>
    <property type="match status" value="1"/>
</dbReference>
<dbReference type="InterPro" id="IPR004090">
    <property type="entry name" value="Chemotax_Me-accpt_rcpt"/>
</dbReference>
<keyword evidence="4" id="KW-1133">Transmembrane helix</keyword>
<keyword evidence="4" id="KW-0472">Membrane</keyword>
<feature type="transmembrane region" description="Helical" evidence="4">
    <location>
        <begin position="13"/>
        <end position="35"/>
    </location>
</feature>
<accession>A0ABS4KPN9</accession>
<dbReference type="EMBL" id="JAGGLM010000002">
    <property type="protein sequence ID" value="MBP2032003.1"/>
    <property type="molecule type" value="Genomic_DNA"/>
</dbReference>
<dbReference type="SUPFAM" id="SSF58104">
    <property type="entry name" value="Methyl-accepting chemotaxis protein (MCP) signaling domain"/>
    <property type="match status" value="1"/>
</dbReference>
<evidence type="ECO:0000259" key="6">
    <source>
        <dbReference type="PROSITE" id="PS50885"/>
    </source>
</evidence>
<comment type="caution">
    <text evidence="7">The sequence shown here is derived from an EMBL/GenBank/DDBJ whole genome shotgun (WGS) entry which is preliminary data.</text>
</comment>
<evidence type="ECO:0000313" key="7">
    <source>
        <dbReference type="EMBL" id="MBP2032003.1"/>
    </source>
</evidence>
<dbReference type="InterPro" id="IPR024478">
    <property type="entry name" value="HlyB_4HB_MCP"/>
</dbReference>
<dbReference type="Pfam" id="PF00672">
    <property type="entry name" value="HAMP"/>
    <property type="match status" value="1"/>
</dbReference>
<dbReference type="PANTHER" id="PTHR32089:SF112">
    <property type="entry name" value="LYSOZYME-LIKE PROTEIN-RELATED"/>
    <property type="match status" value="1"/>
</dbReference>
<gene>
    <name evidence="7" type="ORF">J2Z42_000668</name>
</gene>
<dbReference type="RefSeq" id="WP_209700936.1">
    <property type="nucleotide sequence ID" value="NZ_JAGGLM010000002.1"/>
</dbReference>
<dbReference type="InterPro" id="IPR004089">
    <property type="entry name" value="MCPsignal_dom"/>
</dbReference>
<organism evidence="7 8">
    <name type="scientific">Clostridium algifaecis</name>
    <dbReference type="NCBI Taxonomy" id="1472040"/>
    <lineage>
        <taxon>Bacteria</taxon>
        <taxon>Bacillati</taxon>
        <taxon>Bacillota</taxon>
        <taxon>Clostridia</taxon>
        <taxon>Eubacteriales</taxon>
        <taxon>Clostridiaceae</taxon>
        <taxon>Clostridium</taxon>
    </lineage>
</organism>
<dbReference type="InterPro" id="IPR003660">
    <property type="entry name" value="HAMP_dom"/>
</dbReference>
<evidence type="ECO:0000256" key="3">
    <source>
        <dbReference type="PROSITE-ProRule" id="PRU00284"/>
    </source>
</evidence>
<evidence type="ECO:0000256" key="4">
    <source>
        <dbReference type="SAM" id="Phobius"/>
    </source>
</evidence>
<dbReference type="CDD" id="cd06225">
    <property type="entry name" value="HAMP"/>
    <property type="match status" value="1"/>
</dbReference>
<keyword evidence="8" id="KW-1185">Reference proteome</keyword>
<evidence type="ECO:0000256" key="1">
    <source>
        <dbReference type="ARBA" id="ARBA00023224"/>
    </source>
</evidence>
<name>A0ABS4KPN9_9CLOT</name>
<dbReference type="Proteomes" id="UP001519307">
    <property type="component" value="Unassembled WGS sequence"/>
</dbReference>
<comment type="similarity">
    <text evidence="2">Belongs to the methyl-accepting chemotaxis (MCP) protein family.</text>
</comment>
<dbReference type="PROSITE" id="PS50885">
    <property type="entry name" value="HAMP"/>
    <property type="match status" value="1"/>
</dbReference>
<dbReference type="PROSITE" id="PS50111">
    <property type="entry name" value="CHEMOTAXIS_TRANSDUC_2"/>
    <property type="match status" value="1"/>
</dbReference>
<keyword evidence="1 3" id="KW-0807">Transducer</keyword>
<reference evidence="7 8" key="1">
    <citation type="submission" date="2021-03" db="EMBL/GenBank/DDBJ databases">
        <title>Genomic Encyclopedia of Type Strains, Phase IV (KMG-IV): sequencing the most valuable type-strain genomes for metagenomic binning, comparative biology and taxonomic classification.</title>
        <authorList>
            <person name="Goeker M."/>
        </authorList>
    </citation>
    <scope>NUCLEOTIDE SEQUENCE [LARGE SCALE GENOMIC DNA]</scope>
    <source>
        <strain evidence="7 8">DSM 28783</strain>
    </source>
</reference>